<dbReference type="EMBL" id="AWWV01000246">
    <property type="protein sequence ID" value="OMP12242.1"/>
    <property type="molecule type" value="Genomic_DNA"/>
</dbReference>
<evidence type="ECO:0000313" key="1">
    <source>
        <dbReference type="EMBL" id="OMP12242.1"/>
    </source>
</evidence>
<evidence type="ECO:0000313" key="2">
    <source>
        <dbReference type="Proteomes" id="UP000188268"/>
    </source>
</evidence>
<dbReference type="Gramene" id="OMP12242">
    <property type="protein sequence ID" value="OMP12242"/>
    <property type="gene ID" value="CCACVL1_00066"/>
</dbReference>
<sequence length="31" mass="3659">MGKQSEFNIQFSHQAKITYFDLEKIQAKLSK</sequence>
<dbReference type="Proteomes" id="UP000188268">
    <property type="component" value="Unassembled WGS sequence"/>
</dbReference>
<name>A0A1R3KYT6_COCAP</name>
<accession>A0A1R3KYT6</accession>
<reference evidence="1 2" key="1">
    <citation type="submission" date="2013-09" db="EMBL/GenBank/DDBJ databases">
        <title>Corchorus capsularis genome sequencing.</title>
        <authorList>
            <person name="Alam M."/>
            <person name="Haque M.S."/>
            <person name="Islam M.S."/>
            <person name="Emdad E.M."/>
            <person name="Islam M.M."/>
            <person name="Ahmed B."/>
            <person name="Halim A."/>
            <person name="Hossen Q.M.M."/>
            <person name="Hossain M.Z."/>
            <person name="Ahmed R."/>
            <person name="Khan M.M."/>
            <person name="Islam R."/>
            <person name="Rashid M.M."/>
            <person name="Khan S.A."/>
            <person name="Rahman M.S."/>
            <person name="Alam M."/>
        </authorList>
    </citation>
    <scope>NUCLEOTIDE SEQUENCE [LARGE SCALE GENOMIC DNA]</scope>
    <source>
        <strain evidence="2">cv. CVL-1</strain>
        <tissue evidence="1">Whole seedling</tissue>
    </source>
</reference>
<comment type="caution">
    <text evidence="1">The sequence shown here is derived from an EMBL/GenBank/DDBJ whole genome shotgun (WGS) entry which is preliminary data.</text>
</comment>
<protein>
    <submittedName>
        <fullName evidence="1">Uncharacterized protein</fullName>
    </submittedName>
</protein>
<gene>
    <name evidence="1" type="ORF">CCACVL1_00066</name>
</gene>
<proteinExistence type="predicted"/>
<keyword evidence="2" id="KW-1185">Reference proteome</keyword>
<dbReference type="AlphaFoldDB" id="A0A1R3KYT6"/>
<organism evidence="1 2">
    <name type="scientific">Corchorus capsularis</name>
    <name type="common">Jute</name>
    <dbReference type="NCBI Taxonomy" id="210143"/>
    <lineage>
        <taxon>Eukaryota</taxon>
        <taxon>Viridiplantae</taxon>
        <taxon>Streptophyta</taxon>
        <taxon>Embryophyta</taxon>
        <taxon>Tracheophyta</taxon>
        <taxon>Spermatophyta</taxon>
        <taxon>Magnoliopsida</taxon>
        <taxon>eudicotyledons</taxon>
        <taxon>Gunneridae</taxon>
        <taxon>Pentapetalae</taxon>
        <taxon>rosids</taxon>
        <taxon>malvids</taxon>
        <taxon>Malvales</taxon>
        <taxon>Malvaceae</taxon>
        <taxon>Grewioideae</taxon>
        <taxon>Apeibeae</taxon>
        <taxon>Corchorus</taxon>
    </lineage>
</organism>